<keyword evidence="8" id="KW-0539">Nucleus</keyword>
<evidence type="ECO:0000256" key="1">
    <source>
        <dbReference type="ARBA" id="ARBA00004123"/>
    </source>
</evidence>
<keyword evidence="5" id="KW-0747">Spliceosome</keyword>
<sequence length="51" mass="5631">LRVECCGMGFAAYMNLVLNDADEIHYKTKARTGLGWILLKGNTTLLQSVSN</sequence>
<proteinExistence type="inferred from homology"/>
<evidence type="ECO:0000313" key="13">
    <source>
        <dbReference type="Ensembl" id="ENSPEMP00000030399.1"/>
    </source>
</evidence>
<dbReference type="SUPFAM" id="SSF50182">
    <property type="entry name" value="Sm-like ribonucleoproteins"/>
    <property type="match status" value="1"/>
</dbReference>
<keyword evidence="9" id="KW-0687">Ribonucleoprotein</keyword>
<feature type="domain" description="Sm" evidence="12">
    <location>
        <begin position="9"/>
        <end position="43"/>
    </location>
</feature>
<dbReference type="AlphaFoldDB" id="A0A8C8UJX1"/>
<evidence type="ECO:0000256" key="4">
    <source>
        <dbReference type="ARBA" id="ARBA00022664"/>
    </source>
</evidence>
<evidence type="ECO:0000256" key="10">
    <source>
        <dbReference type="ARBA" id="ARBA00030143"/>
    </source>
</evidence>
<keyword evidence="14" id="KW-1185">Reference proteome</keyword>
<reference evidence="13" key="3">
    <citation type="submission" date="2025-09" db="UniProtKB">
        <authorList>
            <consortium name="Ensembl"/>
        </authorList>
    </citation>
    <scope>IDENTIFICATION</scope>
</reference>
<dbReference type="InterPro" id="IPR010920">
    <property type="entry name" value="LSM_dom_sf"/>
</dbReference>
<organism evidence="13 14">
    <name type="scientific">Peromyscus maniculatus bairdii</name>
    <name type="common">Prairie deer mouse</name>
    <dbReference type="NCBI Taxonomy" id="230844"/>
    <lineage>
        <taxon>Eukaryota</taxon>
        <taxon>Metazoa</taxon>
        <taxon>Chordata</taxon>
        <taxon>Craniata</taxon>
        <taxon>Vertebrata</taxon>
        <taxon>Euteleostomi</taxon>
        <taxon>Mammalia</taxon>
        <taxon>Eutheria</taxon>
        <taxon>Euarchontoglires</taxon>
        <taxon>Glires</taxon>
        <taxon>Rodentia</taxon>
        <taxon>Myomorpha</taxon>
        <taxon>Muroidea</taxon>
        <taxon>Cricetidae</taxon>
        <taxon>Neotominae</taxon>
        <taxon>Peromyscus</taxon>
    </lineage>
</organism>
<comment type="subcellular location">
    <subcellularLocation>
        <location evidence="1">Nucleus</location>
    </subcellularLocation>
</comment>
<evidence type="ECO:0000259" key="12">
    <source>
        <dbReference type="Pfam" id="PF01423"/>
    </source>
</evidence>
<name>A0A8C8UJX1_PERMB</name>
<evidence type="ECO:0000256" key="11">
    <source>
        <dbReference type="ARBA" id="ARBA00045276"/>
    </source>
</evidence>
<evidence type="ECO:0000256" key="7">
    <source>
        <dbReference type="ARBA" id="ARBA00023187"/>
    </source>
</evidence>
<accession>A0A8C8UJX1</accession>
<dbReference type="Proteomes" id="UP000694547">
    <property type="component" value="Chromosome 1"/>
</dbReference>
<keyword evidence="6" id="KW-0694">RNA-binding</keyword>
<protein>
    <recommendedName>
        <fullName evidence="3">Small nuclear ribonucleoprotein E</fullName>
    </recommendedName>
    <alternativeName>
        <fullName evidence="10">Sm protein E</fullName>
    </alternativeName>
</protein>
<evidence type="ECO:0000256" key="8">
    <source>
        <dbReference type="ARBA" id="ARBA00023242"/>
    </source>
</evidence>
<dbReference type="GO" id="GO:0000398">
    <property type="term" value="P:mRNA splicing, via spliceosome"/>
    <property type="evidence" value="ECO:0007669"/>
    <property type="project" value="InterPro"/>
</dbReference>
<dbReference type="GO" id="GO:0003723">
    <property type="term" value="F:RNA binding"/>
    <property type="evidence" value="ECO:0007669"/>
    <property type="project" value="UniProtKB-KW"/>
</dbReference>
<dbReference type="InterPro" id="IPR001163">
    <property type="entry name" value="Sm_dom_euk/arc"/>
</dbReference>
<dbReference type="Gene3D" id="2.30.30.100">
    <property type="match status" value="1"/>
</dbReference>
<evidence type="ECO:0000256" key="2">
    <source>
        <dbReference type="ARBA" id="ARBA00006850"/>
    </source>
</evidence>
<reference evidence="13" key="2">
    <citation type="submission" date="2025-08" db="UniProtKB">
        <authorList>
            <consortium name="Ensembl"/>
        </authorList>
    </citation>
    <scope>IDENTIFICATION</scope>
</reference>
<comment type="similarity">
    <text evidence="2">Belongs to the snRNP Sm proteins family.</text>
</comment>
<evidence type="ECO:0000256" key="6">
    <source>
        <dbReference type="ARBA" id="ARBA00022884"/>
    </source>
</evidence>
<dbReference type="GO" id="GO:0005681">
    <property type="term" value="C:spliceosomal complex"/>
    <property type="evidence" value="ECO:0007669"/>
    <property type="project" value="UniProtKB-KW"/>
</dbReference>
<dbReference type="PANTHER" id="PTHR11193">
    <property type="entry name" value="SMALL NUCLEAR RIBONUCLEOPROTEIN E"/>
    <property type="match status" value="1"/>
</dbReference>
<reference evidence="13 14" key="1">
    <citation type="submission" date="2018-10" db="EMBL/GenBank/DDBJ databases">
        <title>Improved assembly of the deer mouse Peromyscus maniculatus genome.</title>
        <authorList>
            <person name="Lassance J.-M."/>
            <person name="Hoekstra H.E."/>
        </authorList>
    </citation>
    <scope>NUCLEOTIDE SEQUENCE [LARGE SCALE GENOMIC DNA]</scope>
</reference>
<keyword evidence="4" id="KW-0507">mRNA processing</keyword>
<dbReference type="Ensembl" id="ENSPEMT00000036828.1">
    <property type="protein sequence ID" value="ENSPEMP00000030399.1"/>
    <property type="gene ID" value="ENSPEMG00000026666.1"/>
</dbReference>
<evidence type="ECO:0000256" key="3">
    <source>
        <dbReference type="ARBA" id="ARBA00022037"/>
    </source>
</evidence>
<evidence type="ECO:0000256" key="5">
    <source>
        <dbReference type="ARBA" id="ARBA00022728"/>
    </source>
</evidence>
<evidence type="ECO:0000313" key="14">
    <source>
        <dbReference type="Proteomes" id="UP000694547"/>
    </source>
</evidence>
<dbReference type="InterPro" id="IPR027078">
    <property type="entry name" value="snRNP-E"/>
</dbReference>
<keyword evidence="7" id="KW-0508">mRNA splicing</keyword>
<dbReference type="Pfam" id="PF01423">
    <property type="entry name" value="LSM"/>
    <property type="match status" value="1"/>
</dbReference>
<evidence type="ECO:0000256" key="9">
    <source>
        <dbReference type="ARBA" id="ARBA00023274"/>
    </source>
</evidence>
<dbReference type="GeneTree" id="ENSGT00950000183833"/>
<comment type="function">
    <text evidence="11">Plays a role in pre-mRNA splicing as a core component of the spliceosomal U1, U2, U4 and U5 small nuclear ribonucleoproteins (snRNPs), the building blocks of the spliceosome. Component of both the pre-catalytic spliceosome B complex and activated spliceosome C complexes. As a component of the minor spliceosome, involved in the splicing of U12-type introns in pre-mRNAs. As part of the U7 snRNP it is involved in histone 3'-end processing.</text>
</comment>